<evidence type="ECO:0000256" key="1">
    <source>
        <dbReference type="SAM" id="Phobius"/>
    </source>
</evidence>
<proteinExistence type="predicted"/>
<reference evidence="2 3" key="1">
    <citation type="submission" date="2017-06" db="EMBL/GenBank/DDBJ databases">
        <title>A platform for efficient transgenesis in Macrostomum lignano, a flatworm model organism for stem cell research.</title>
        <authorList>
            <person name="Berezikov E."/>
        </authorList>
    </citation>
    <scope>NUCLEOTIDE SEQUENCE [LARGE SCALE GENOMIC DNA]</scope>
    <source>
        <strain evidence="2">DV1</strain>
        <tissue evidence="2">Whole organism</tissue>
    </source>
</reference>
<dbReference type="EMBL" id="NIVC01002100">
    <property type="protein sequence ID" value="PAA60865.1"/>
    <property type="molecule type" value="Genomic_DNA"/>
</dbReference>
<keyword evidence="3" id="KW-1185">Reference proteome</keyword>
<comment type="caution">
    <text evidence="2">The sequence shown here is derived from an EMBL/GenBank/DDBJ whole genome shotgun (WGS) entry which is preliminary data.</text>
</comment>
<evidence type="ECO:0000313" key="3">
    <source>
        <dbReference type="Proteomes" id="UP000215902"/>
    </source>
</evidence>
<keyword evidence="1" id="KW-1133">Transmembrane helix</keyword>
<dbReference type="Proteomes" id="UP000215902">
    <property type="component" value="Unassembled WGS sequence"/>
</dbReference>
<sequence>MSSSDFYAQLLVAIYDQIHAVFYIFQIINCLLINLPHRWRKYNKCRISEFSPCCCWKQLDFLTIKTVHP</sequence>
<keyword evidence="1" id="KW-0472">Membrane</keyword>
<evidence type="ECO:0000313" key="2">
    <source>
        <dbReference type="EMBL" id="PAA60865.1"/>
    </source>
</evidence>
<keyword evidence="1" id="KW-0812">Transmembrane</keyword>
<organism evidence="2 3">
    <name type="scientific">Macrostomum lignano</name>
    <dbReference type="NCBI Taxonomy" id="282301"/>
    <lineage>
        <taxon>Eukaryota</taxon>
        <taxon>Metazoa</taxon>
        <taxon>Spiralia</taxon>
        <taxon>Lophotrochozoa</taxon>
        <taxon>Platyhelminthes</taxon>
        <taxon>Rhabditophora</taxon>
        <taxon>Macrostomorpha</taxon>
        <taxon>Macrostomida</taxon>
        <taxon>Macrostomidae</taxon>
        <taxon>Macrostomum</taxon>
    </lineage>
</organism>
<accession>A0A267EH72</accession>
<name>A0A267EH72_9PLAT</name>
<dbReference type="AlphaFoldDB" id="A0A267EH72"/>
<feature type="transmembrane region" description="Helical" evidence="1">
    <location>
        <begin position="6"/>
        <end position="32"/>
    </location>
</feature>
<feature type="non-terminal residue" evidence="2">
    <location>
        <position position="69"/>
    </location>
</feature>
<protein>
    <submittedName>
        <fullName evidence="2">Uncharacterized protein</fullName>
    </submittedName>
</protein>
<gene>
    <name evidence="2" type="ORF">BOX15_Mlig026582g1</name>
</gene>